<organism evidence="1 2">
    <name type="scientific">Panagrolaimus davidi</name>
    <dbReference type="NCBI Taxonomy" id="227884"/>
    <lineage>
        <taxon>Eukaryota</taxon>
        <taxon>Metazoa</taxon>
        <taxon>Ecdysozoa</taxon>
        <taxon>Nematoda</taxon>
        <taxon>Chromadorea</taxon>
        <taxon>Rhabditida</taxon>
        <taxon>Tylenchina</taxon>
        <taxon>Panagrolaimomorpha</taxon>
        <taxon>Panagrolaimoidea</taxon>
        <taxon>Panagrolaimidae</taxon>
        <taxon>Panagrolaimus</taxon>
    </lineage>
</organism>
<sequence length="582" mass="69144">MILSKEFYDKCCPSYQKVIDDLEKKIAEIGKCNDATNIEKVNLAIYQFSKRYLTPGEYWEHSLKLYNRFIISNGTFDKTSRNIIKHAYHHLYLNKNWSGRFRGSNYLKLDCSRVTAYERDLYYPHDSLKLCLRKFEQETTKPPSKDLYKRCEEMMLLYPKIRAAFGDIDEWFQLLLKVNDDIYLKHNVEYRIGQNLHDVKLWKIYINYLKQNGQHKYLLGTYSKYCRFFLDDDEMKIEYQKAMLEHGPVRIPWENLFEFEKGCGMEEIENQYFTPEEANDTQSSKDLIPFDKSICRRFYNTYEIYQEFALPGPIVLYVLENAGHRVLQKLFFSCKYFFKKQPTPICYRLRTGPCEIYKDQSLTLKLRPKEKSFPKNIYITGNMFCGKRDSFMIGFLPKFYRCEAKFIRIPYAVHLSFDELKFLIGHGGVIKLDIESCILKDEKNECIALEKIMEFLPNIERLSLNNVKITEKTPHALTSMKFRSKFYDIFIDLISGEPFNVEEFLKFLIVNKIDGPHQYFHCVFTFCKEFNSEIKFLRTFKMLLKGCSTFVEESCDVQVFFDGDDSEEESGDELETENNDSD</sequence>
<proteinExistence type="predicted"/>
<evidence type="ECO:0000313" key="2">
    <source>
        <dbReference type="WBParaSite" id="PDA_v2.g1552.t1"/>
    </source>
</evidence>
<keyword evidence="1" id="KW-1185">Reference proteome</keyword>
<reference evidence="2" key="1">
    <citation type="submission" date="2022-11" db="UniProtKB">
        <authorList>
            <consortium name="WormBaseParasite"/>
        </authorList>
    </citation>
    <scope>IDENTIFICATION</scope>
</reference>
<dbReference type="Proteomes" id="UP000887578">
    <property type="component" value="Unplaced"/>
</dbReference>
<dbReference type="AlphaFoldDB" id="A0A914PL54"/>
<evidence type="ECO:0000313" key="1">
    <source>
        <dbReference type="Proteomes" id="UP000887578"/>
    </source>
</evidence>
<accession>A0A914PL54</accession>
<dbReference type="WBParaSite" id="PDA_v2.g1552.t1">
    <property type="protein sequence ID" value="PDA_v2.g1552.t1"/>
    <property type="gene ID" value="PDA_v2.g1552"/>
</dbReference>
<protein>
    <submittedName>
        <fullName evidence="2">Uncharacterized protein</fullName>
    </submittedName>
</protein>
<name>A0A914PL54_9BILA</name>